<feature type="compositionally biased region" description="Low complexity" evidence="1">
    <location>
        <begin position="61"/>
        <end position="81"/>
    </location>
</feature>
<name>A0ABW6WHH3_9ACTN</name>
<accession>A0ABW6WHH3</accession>
<evidence type="ECO:0000256" key="1">
    <source>
        <dbReference type="SAM" id="MobiDB-lite"/>
    </source>
</evidence>
<organism evidence="2 3">
    <name type="scientific">Paractinoplanes globisporus</name>
    <dbReference type="NCBI Taxonomy" id="113565"/>
    <lineage>
        <taxon>Bacteria</taxon>
        <taxon>Bacillati</taxon>
        <taxon>Actinomycetota</taxon>
        <taxon>Actinomycetes</taxon>
        <taxon>Micromonosporales</taxon>
        <taxon>Micromonosporaceae</taxon>
        <taxon>Paractinoplanes</taxon>
    </lineage>
</organism>
<sequence length="680" mass="67988">MEPTSNPDNSRPPRGLSRFWPVHRDGDDPAAEAERPDVPVARPGETQMVALGSRRAPEPAAPIGGLAPGGAFPPGLVHGTPVPAPPTFPSTPGGAFPSTPGVAFASASRGPGGPGGGSDGPQPNGPGSSPTSGAPGGDRGGVPGGIGGGPLGGFSAGRGGGIPGDALGGRSGDGPSGTSGSGGSRGHSEDGKRGLSADGKSALSKDGKSAADKDEAESNAGGQHEAREGDPDHSGASVTGEEAAQAVESSRANPWDRDAGTIGGFGLGGRNGRFLFGGRTPADEHRPGLNGHSGPELNGRPSKPDTEPSTVDGPAAADAAEPAEASDENGRDDMNGRAGFTAPGDVPAEEATTGEHPGGEPRRQATGWASVPTSTNPIVTPTSGAPVSAQPVSPGFPPKGLTFPDGPAPKGPGFSVPSDGPAGTASKRAGFPAPSDGPGAGTNPAPNARGFSDAPTVGAPYGQPPSYVPALPDPAAGPVSGVPAPRAAAAAPADAPAKPADDSAPLVTPPVEPIELAPVPSSKPVPSGKAAVRTADDDLRGWDDEGGPRTPSPRRSASLEDAEPIRRGRRAAPDPDDEPAADQARPGDVAAGHIAFWDDDATRHFRAAWHEVKAEFVDDPERALTRAHDLLTDAVNELTEALLAERDELDPLRGTATPDTESMRMAMRGYREFLDRILAL</sequence>
<dbReference type="Proteomes" id="UP001602245">
    <property type="component" value="Unassembled WGS sequence"/>
</dbReference>
<feature type="compositionally biased region" description="Low complexity" evidence="1">
    <location>
        <begin position="314"/>
        <end position="323"/>
    </location>
</feature>
<feature type="compositionally biased region" description="Low complexity" evidence="1">
    <location>
        <begin position="120"/>
        <end position="133"/>
    </location>
</feature>
<comment type="caution">
    <text evidence="2">The sequence shown here is derived from an EMBL/GenBank/DDBJ whole genome shotgun (WGS) entry which is preliminary data.</text>
</comment>
<feature type="compositionally biased region" description="Gly residues" evidence="1">
    <location>
        <begin position="261"/>
        <end position="271"/>
    </location>
</feature>
<feature type="compositionally biased region" description="Basic and acidic residues" evidence="1">
    <location>
        <begin position="186"/>
        <end position="195"/>
    </location>
</feature>
<feature type="compositionally biased region" description="Low complexity" evidence="1">
    <location>
        <begin position="517"/>
        <end position="531"/>
    </location>
</feature>
<feature type="compositionally biased region" description="Basic and acidic residues" evidence="1">
    <location>
        <begin position="22"/>
        <end position="37"/>
    </location>
</feature>
<feature type="compositionally biased region" description="Polar residues" evidence="1">
    <location>
        <begin position="371"/>
        <end position="385"/>
    </location>
</feature>
<protein>
    <submittedName>
        <fullName evidence="2">Uncharacterized protein</fullName>
    </submittedName>
</protein>
<evidence type="ECO:0000313" key="3">
    <source>
        <dbReference type="Proteomes" id="UP001602245"/>
    </source>
</evidence>
<reference evidence="2 3" key="1">
    <citation type="submission" date="2024-10" db="EMBL/GenBank/DDBJ databases">
        <title>The Natural Products Discovery Center: Release of the First 8490 Sequenced Strains for Exploring Actinobacteria Biosynthetic Diversity.</title>
        <authorList>
            <person name="Kalkreuter E."/>
            <person name="Kautsar S.A."/>
            <person name="Yang D."/>
            <person name="Bader C.D."/>
            <person name="Teijaro C.N."/>
            <person name="Fluegel L."/>
            <person name="Davis C.M."/>
            <person name="Simpson J.R."/>
            <person name="Lauterbach L."/>
            <person name="Steele A.D."/>
            <person name="Gui C."/>
            <person name="Meng S."/>
            <person name="Li G."/>
            <person name="Viehrig K."/>
            <person name="Ye F."/>
            <person name="Su P."/>
            <person name="Kiefer A.F."/>
            <person name="Nichols A."/>
            <person name="Cepeda A.J."/>
            <person name="Yan W."/>
            <person name="Fan B."/>
            <person name="Jiang Y."/>
            <person name="Adhikari A."/>
            <person name="Zheng C.-J."/>
            <person name="Schuster L."/>
            <person name="Cowan T.M."/>
            <person name="Smanski M.J."/>
            <person name="Chevrette M.G."/>
            <person name="De Carvalho L.P.S."/>
            <person name="Shen B."/>
        </authorList>
    </citation>
    <scope>NUCLEOTIDE SEQUENCE [LARGE SCALE GENOMIC DNA]</scope>
    <source>
        <strain evidence="2 3">NPDC000087</strain>
    </source>
</reference>
<keyword evidence="3" id="KW-1185">Reference proteome</keyword>
<feature type="compositionally biased region" description="Basic and acidic residues" evidence="1">
    <location>
        <begin position="203"/>
        <end position="213"/>
    </location>
</feature>
<dbReference type="RefSeq" id="WP_026206094.1">
    <property type="nucleotide sequence ID" value="NZ_JBIAZU010000004.1"/>
</dbReference>
<feature type="compositionally biased region" description="Basic and acidic residues" evidence="1">
    <location>
        <begin position="534"/>
        <end position="547"/>
    </location>
</feature>
<feature type="compositionally biased region" description="Gly residues" evidence="1">
    <location>
        <begin position="110"/>
        <end position="119"/>
    </location>
</feature>
<gene>
    <name evidence="2" type="ORF">ACFY35_23260</name>
</gene>
<feature type="compositionally biased region" description="Basic and acidic residues" evidence="1">
    <location>
        <begin position="224"/>
        <end position="233"/>
    </location>
</feature>
<proteinExistence type="predicted"/>
<feature type="compositionally biased region" description="Low complexity" evidence="1">
    <location>
        <begin position="473"/>
        <end position="505"/>
    </location>
</feature>
<feature type="compositionally biased region" description="Gly residues" evidence="1">
    <location>
        <begin position="134"/>
        <end position="185"/>
    </location>
</feature>
<feature type="region of interest" description="Disordered" evidence="1">
    <location>
        <begin position="1"/>
        <end position="585"/>
    </location>
</feature>
<dbReference type="EMBL" id="JBIAZU010000004">
    <property type="protein sequence ID" value="MFF5292371.1"/>
    <property type="molecule type" value="Genomic_DNA"/>
</dbReference>
<evidence type="ECO:0000313" key="2">
    <source>
        <dbReference type="EMBL" id="MFF5292371.1"/>
    </source>
</evidence>